<reference evidence="8 9" key="1">
    <citation type="submission" date="2015-01" db="EMBL/GenBank/DDBJ databases">
        <title>The Genome Sequence of Fonsecaea multimorphosa CBS 102226.</title>
        <authorList>
            <consortium name="The Broad Institute Genomics Platform"/>
            <person name="Cuomo C."/>
            <person name="de Hoog S."/>
            <person name="Gorbushina A."/>
            <person name="Stielow B."/>
            <person name="Teixiera M."/>
            <person name="Abouelleil A."/>
            <person name="Chapman S.B."/>
            <person name="Priest M."/>
            <person name="Young S.K."/>
            <person name="Wortman J."/>
            <person name="Nusbaum C."/>
            <person name="Birren B."/>
        </authorList>
    </citation>
    <scope>NUCLEOTIDE SEQUENCE [LARGE SCALE GENOMIC DNA]</scope>
    <source>
        <strain evidence="8 9">CBS 102226</strain>
    </source>
</reference>
<dbReference type="GO" id="GO:0006351">
    <property type="term" value="P:DNA-templated transcription"/>
    <property type="evidence" value="ECO:0007669"/>
    <property type="project" value="InterPro"/>
</dbReference>
<evidence type="ECO:0008006" key="10">
    <source>
        <dbReference type="Google" id="ProtNLM"/>
    </source>
</evidence>
<accession>A0A0D2JM08</accession>
<evidence type="ECO:0000256" key="5">
    <source>
        <dbReference type="ARBA" id="ARBA00022833"/>
    </source>
</evidence>
<dbReference type="GO" id="GO:0008270">
    <property type="term" value="F:zinc ion binding"/>
    <property type="evidence" value="ECO:0007669"/>
    <property type="project" value="UniProtKB-KW"/>
</dbReference>
<dbReference type="AlphaFoldDB" id="A0A0D2JM08"/>
<evidence type="ECO:0000313" key="9">
    <source>
        <dbReference type="Proteomes" id="UP000053411"/>
    </source>
</evidence>
<dbReference type="EMBL" id="KN848088">
    <property type="protein sequence ID" value="KIX94352.1"/>
    <property type="molecule type" value="Genomic_DNA"/>
</dbReference>
<dbReference type="CDD" id="cd12148">
    <property type="entry name" value="fungal_TF_MHR"/>
    <property type="match status" value="1"/>
</dbReference>
<dbReference type="GO" id="GO:0000981">
    <property type="term" value="F:DNA-binding transcription factor activity, RNA polymerase II-specific"/>
    <property type="evidence" value="ECO:0007669"/>
    <property type="project" value="InterPro"/>
</dbReference>
<dbReference type="STRING" id="1442371.A0A0D2JM08"/>
<name>A0A0D2JM08_9EURO</name>
<dbReference type="VEuPathDB" id="FungiDB:Z520_10062"/>
<dbReference type="GO" id="GO:0000978">
    <property type="term" value="F:RNA polymerase II cis-regulatory region sequence-specific DNA binding"/>
    <property type="evidence" value="ECO:0007669"/>
    <property type="project" value="InterPro"/>
</dbReference>
<dbReference type="GO" id="GO:0005634">
    <property type="term" value="C:nucleus"/>
    <property type="evidence" value="ECO:0007669"/>
    <property type="project" value="UniProtKB-SubCell"/>
</dbReference>
<evidence type="ECO:0000256" key="3">
    <source>
        <dbReference type="ARBA" id="ARBA00022737"/>
    </source>
</evidence>
<keyword evidence="3" id="KW-0677">Repeat</keyword>
<comment type="subcellular location">
    <subcellularLocation>
        <location evidence="1">Nucleus</location>
    </subcellularLocation>
</comment>
<keyword evidence="5" id="KW-0862">Zinc</keyword>
<evidence type="ECO:0000313" key="8">
    <source>
        <dbReference type="EMBL" id="KIX94352.1"/>
    </source>
</evidence>
<dbReference type="PANTHER" id="PTHR40626">
    <property type="entry name" value="MIP31509P"/>
    <property type="match status" value="1"/>
</dbReference>
<keyword evidence="6" id="KW-0539">Nucleus</keyword>
<evidence type="ECO:0000256" key="1">
    <source>
        <dbReference type="ARBA" id="ARBA00004123"/>
    </source>
</evidence>
<feature type="region of interest" description="Disordered" evidence="7">
    <location>
        <begin position="87"/>
        <end position="155"/>
    </location>
</feature>
<organism evidence="8 9">
    <name type="scientific">Fonsecaea multimorphosa CBS 102226</name>
    <dbReference type="NCBI Taxonomy" id="1442371"/>
    <lineage>
        <taxon>Eukaryota</taxon>
        <taxon>Fungi</taxon>
        <taxon>Dikarya</taxon>
        <taxon>Ascomycota</taxon>
        <taxon>Pezizomycotina</taxon>
        <taxon>Eurotiomycetes</taxon>
        <taxon>Chaetothyriomycetidae</taxon>
        <taxon>Chaetothyriales</taxon>
        <taxon>Herpotrichiellaceae</taxon>
        <taxon>Fonsecaea</taxon>
    </lineage>
</organism>
<proteinExistence type="predicted"/>
<gene>
    <name evidence="8" type="ORF">Z520_10062</name>
</gene>
<feature type="compositionally biased region" description="Polar residues" evidence="7">
    <location>
        <begin position="89"/>
        <end position="109"/>
    </location>
</feature>
<dbReference type="GO" id="GO:0000785">
    <property type="term" value="C:chromatin"/>
    <property type="evidence" value="ECO:0007669"/>
    <property type="project" value="TreeGrafter"/>
</dbReference>
<keyword evidence="4" id="KW-0863">Zinc-finger</keyword>
<dbReference type="PANTHER" id="PTHR40626:SF25">
    <property type="entry name" value="TRANSCRIPTION FACTOR, PUTATIVE (AFU_ORTHOLOGUE AFUA_3G02070)-RELATED"/>
    <property type="match status" value="1"/>
</dbReference>
<dbReference type="Proteomes" id="UP000053411">
    <property type="component" value="Unassembled WGS sequence"/>
</dbReference>
<keyword evidence="2" id="KW-0479">Metal-binding</keyword>
<evidence type="ECO:0000256" key="4">
    <source>
        <dbReference type="ARBA" id="ARBA00022771"/>
    </source>
</evidence>
<evidence type="ECO:0000256" key="6">
    <source>
        <dbReference type="ARBA" id="ARBA00023242"/>
    </source>
</evidence>
<dbReference type="InterPro" id="IPR051059">
    <property type="entry name" value="VerF-like"/>
</dbReference>
<dbReference type="RefSeq" id="XP_016628475.1">
    <property type="nucleotide sequence ID" value="XM_016780556.1"/>
</dbReference>
<dbReference type="OrthoDB" id="654211at2759"/>
<evidence type="ECO:0000256" key="2">
    <source>
        <dbReference type="ARBA" id="ARBA00022723"/>
    </source>
</evidence>
<protein>
    <recommendedName>
        <fullName evidence="10">Transcription factor domain-containing protein</fullName>
    </recommendedName>
</protein>
<evidence type="ECO:0000256" key="7">
    <source>
        <dbReference type="SAM" id="MobiDB-lite"/>
    </source>
</evidence>
<sequence length="692" mass="77626">MDNESFPEGDMQYPINDLATSLQLPGEDDTVSGSRDLTQSAPTDLFDNYDWSAIFQDENFGEIMVDVVFPDPAYSLSYDTTLLDHTRHNPTSASMSAQNRRANCPTSQPLRAEPGDLSRFGSRLPSLDPEDRQQQRPEAGGQGVEGHSSPWQQSRLPHCLREVTSTCRQRMLQELANFTNVVPAQFELPSRHTLTRFVAMYIAGFNDHNPVLHLPTLALDSIAVELFLSIASIGARYAHEREASLDLFEVARAVAFERVKRTTDCSAANVPRQVNGAEGIPLSDPPAGSVSRDCWDDQMRVEVIQALVLMIGSLWFGRTPGARSGEAASFRSLLEVMIRDLAESATTCQTDVSWEQWVRQETIKRIVLVTFTLMNLQTIILDCAPSLWWTEVLLDLPCSEEMWNAKTPALWNLARARDTTATSVQTTMENLFYTDPRTYRPFFSSLGGYFLIHAILQSIWILQQSRRLRAESANAQAQDIKHIQQALRQWRRGWERNQESSMNPISPSGPLTFTSTALLRLAYVRITTETRFIPSLNTWNPDRVVKAFLQTPPVERSEQATRAALHCAHALSIPVKIGLNFVARTQSFYWASQHALCSLECALFLSKWLTTITATSPTELTKEETLVLDFVIQIVAETPNRSSRETLLRTNIRLSKTVVSTWATLYPGGNVWEMVDLVGKSMKACADATCAN</sequence>
<dbReference type="GeneID" id="27715808"/>
<keyword evidence="9" id="KW-1185">Reference proteome</keyword>